<protein>
    <submittedName>
        <fullName evidence="3">PI-PLC X domain-containing protein 3</fullName>
    </submittedName>
</protein>
<reference evidence="3 4" key="1">
    <citation type="journal article" date="2019" name="Commun. Biol.">
        <title>The bagworm genome reveals a unique fibroin gene that provides high tensile strength.</title>
        <authorList>
            <person name="Kono N."/>
            <person name="Nakamura H."/>
            <person name="Ohtoshi R."/>
            <person name="Tomita M."/>
            <person name="Numata K."/>
            <person name="Arakawa K."/>
        </authorList>
    </citation>
    <scope>NUCLEOTIDE SEQUENCE [LARGE SCALE GENOMIC DNA]</scope>
</reference>
<feature type="domain" description="Phosphatidylinositol-specific phospholipase C X" evidence="2">
    <location>
        <begin position="26"/>
        <end position="192"/>
    </location>
</feature>
<dbReference type="PANTHER" id="PTHR13593">
    <property type="match status" value="1"/>
</dbReference>
<dbReference type="AlphaFoldDB" id="A0A4C1URB6"/>
<dbReference type="PANTHER" id="PTHR13593:SF113">
    <property type="entry name" value="SI:DKEY-266F7.9"/>
    <property type="match status" value="1"/>
</dbReference>
<dbReference type="InterPro" id="IPR051057">
    <property type="entry name" value="PI-PLC_domain"/>
</dbReference>
<keyword evidence="4" id="KW-1185">Reference proteome</keyword>
<feature type="region of interest" description="Disordered" evidence="1">
    <location>
        <begin position="240"/>
        <end position="262"/>
    </location>
</feature>
<dbReference type="InterPro" id="IPR000909">
    <property type="entry name" value="PLipase_C_PInositol-sp_X_dom"/>
</dbReference>
<evidence type="ECO:0000256" key="1">
    <source>
        <dbReference type="SAM" id="MobiDB-lite"/>
    </source>
</evidence>
<dbReference type="EMBL" id="BGZK01000206">
    <property type="protein sequence ID" value="GBP28384.1"/>
    <property type="molecule type" value="Genomic_DNA"/>
</dbReference>
<dbReference type="Proteomes" id="UP000299102">
    <property type="component" value="Unassembled WGS sequence"/>
</dbReference>
<dbReference type="Gene3D" id="3.20.20.190">
    <property type="entry name" value="Phosphatidylinositol (PI) phosphodiesterase"/>
    <property type="match status" value="1"/>
</dbReference>
<evidence type="ECO:0000313" key="3">
    <source>
        <dbReference type="EMBL" id="GBP28384.1"/>
    </source>
</evidence>
<comment type="caution">
    <text evidence="3">The sequence shown here is derived from an EMBL/GenBank/DDBJ whole genome shotgun (WGS) entry which is preliminary data.</text>
</comment>
<name>A0A4C1URB6_EUMVA</name>
<dbReference type="PROSITE" id="PS50007">
    <property type="entry name" value="PIPLC_X_DOMAIN"/>
    <property type="match status" value="1"/>
</dbReference>
<dbReference type="GO" id="GO:0008081">
    <property type="term" value="F:phosphoric diester hydrolase activity"/>
    <property type="evidence" value="ECO:0007669"/>
    <property type="project" value="InterPro"/>
</dbReference>
<dbReference type="InterPro" id="IPR017946">
    <property type="entry name" value="PLC-like_Pdiesterase_TIM-brl"/>
</dbReference>
<dbReference type="OrthoDB" id="1046782at2759"/>
<dbReference type="GO" id="GO:0006629">
    <property type="term" value="P:lipid metabolic process"/>
    <property type="evidence" value="ECO:0007669"/>
    <property type="project" value="InterPro"/>
</dbReference>
<gene>
    <name evidence="3" type="primary">PLCXD3</name>
    <name evidence="3" type="ORF">EVAR_102954_1</name>
</gene>
<accession>A0A4C1URB6</accession>
<dbReference type="InterPro" id="IPR042158">
    <property type="entry name" value="PLCXD1/2/3"/>
</dbReference>
<sequence>MAEDKIPGINFDLETWMKDLPSPLKEIPLIYLAIPGSHDSMTYSITSSSGLAPDAEPILHRLYPLFRGTILRWTITQSVDTYQQLQLGIRYLDLRLATKTGTEDFYFTHGLYADEITKSLQQVKDFVENHPGEVVILDFQHFYGFKAADHYRLVQFLLDLYNSKLCPPSGYLQGITLNHLNQRRQQVIIVYRHEAAHSTNLFWRSTMMPSPWPRQDKISGSIHQVLRCLGRGGGFQPNLTHSYEGDSQIRRHGSMRRRRPRAVNNQTHGLRDLEVTLLPARLWLSNLRNQCARPVLKDILPKLNDFTPGAPDAPNRKPSEGRAPVNVIIADFIEMDNALFTKTIIQLNFKLLKNTMLIYHNDHGQ</sequence>
<dbReference type="SMART" id="SM00148">
    <property type="entry name" value="PLCXc"/>
    <property type="match status" value="1"/>
</dbReference>
<dbReference type="CDD" id="cd08616">
    <property type="entry name" value="PI-PLCXD1c"/>
    <property type="match status" value="1"/>
</dbReference>
<evidence type="ECO:0000259" key="2">
    <source>
        <dbReference type="SMART" id="SM00148"/>
    </source>
</evidence>
<dbReference type="SUPFAM" id="SSF51695">
    <property type="entry name" value="PLC-like phosphodiesterases"/>
    <property type="match status" value="1"/>
</dbReference>
<dbReference type="STRING" id="151549.A0A4C1URB6"/>
<organism evidence="3 4">
    <name type="scientific">Eumeta variegata</name>
    <name type="common">Bagworm moth</name>
    <name type="synonym">Eumeta japonica</name>
    <dbReference type="NCBI Taxonomy" id="151549"/>
    <lineage>
        <taxon>Eukaryota</taxon>
        <taxon>Metazoa</taxon>
        <taxon>Ecdysozoa</taxon>
        <taxon>Arthropoda</taxon>
        <taxon>Hexapoda</taxon>
        <taxon>Insecta</taxon>
        <taxon>Pterygota</taxon>
        <taxon>Neoptera</taxon>
        <taxon>Endopterygota</taxon>
        <taxon>Lepidoptera</taxon>
        <taxon>Glossata</taxon>
        <taxon>Ditrysia</taxon>
        <taxon>Tineoidea</taxon>
        <taxon>Psychidae</taxon>
        <taxon>Oiketicinae</taxon>
        <taxon>Eumeta</taxon>
    </lineage>
</organism>
<evidence type="ECO:0000313" key="4">
    <source>
        <dbReference type="Proteomes" id="UP000299102"/>
    </source>
</evidence>
<proteinExistence type="predicted"/>
<feature type="compositionally biased region" description="Basic residues" evidence="1">
    <location>
        <begin position="250"/>
        <end position="261"/>
    </location>
</feature>